<sequence>MQNEFGGKPANRSVIDIPSAVDLFDTACLYQHDPAGQRQCLFLIMGDIDNRQAKAIMQIAHLGAPRPRALFWRNIRRTVDALGIVDVQGLVHGNLSTVSLMTEGAEDPDFQLTGFEWSLWFSADRAERAHARPGESSEAIRARRYSFEEDWRALGRMTARCLDAVVRASGDIRTAGNSETAIPLGLAERALLKQLVAPTLFDKLDAISIARAIDDIVAEVGRPGSARSGSFILNFSQNTGVGDAVYTVTDGAIPADEYRDQLDWVRADLDRGVALFVPRGFDPGQSRLQLVSDQMVYTLAPLRQDGTAAWDVAVCSQIKPRSDALRIGGHEEHDLVQPITVATTVRSGTDLRARLGPEALDLRGFATTGKGVMAHGQGDLVRQALLLIQIVEAIIKSLEVYPLEILEIERRDGRHYAIVRAGPDHDRDKIARKVGLVDTKNALKRLFEDNHRDGDAKWRMSQAATQGASRAGDIIATFIELREHRGRHGYCFEIDEALPQNGPFFLRTERDTGTEGVITGTSRRLAHASILPRCWQILVASDARVARRSMRLRRPMSIFRIWIFPSVRRSTHSGLRCPHITLSVRRAWARPASLPRSSRRRFAQDRPTRILLTAQGHDALDHLQAEVQATLHATASERRPRSDQDLHATGLDYLRHLSESPIARDAPGPLRVRVVQLLNAGQRLSRSKDAVERDDRVALNAVSSLILDAANIVISTANFSNVERLVETRVQFDWVIVEEAAKATGPELAGPMMLSGRRLLIGDHHQLPPFEADRLVKVLQNHALVLQAIELSEQYVGLLLRDGDTAELTALLCCTNQLKSEACLSPKGLMPWVPLRGFRAR</sequence>
<protein>
    <recommendedName>
        <fullName evidence="1">DNA2/NAM7 helicase helicase domain-containing protein</fullName>
    </recommendedName>
</protein>
<reference evidence="2 3" key="2">
    <citation type="submission" date="2019-01" db="EMBL/GenBank/DDBJ databases">
        <authorList>
            <person name="Li Y."/>
        </authorList>
    </citation>
    <scope>NUCLEOTIDE SEQUENCE [LARGE SCALE GENOMIC DNA]</scope>
    <source>
        <strain evidence="2 3">SK2B-1</strain>
    </source>
</reference>
<gene>
    <name evidence="2" type="ORF">D2T30_22505</name>
</gene>
<dbReference type="Pfam" id="PF13086">
    <property type="entry name" value="AAA_11"/>
    <property type="match status" value="1"/>
</dbReference>
<accession>A0A443J6E2</accession>
<evidence type="ECO:0000259" key="1">
    <source>
        <dbReference type="Pfam" id="PF13086"/>
    </source>
</evidence>
<dbReference type="EMBL" id="SAUZ01000055">
    <property type="protein sequence ID" value="RWR16053.1"/>
    <property type="molecule type" value="Genomic_DNA"/>
</dbReference>
<dbReference type="Gene3D" id="3.40.50.300">
    <property type="entry name" value="P-loop containing nucleotide triphosphate hydrolases"/>
    <property type="match status" value="1"/>
</dbReference>
<dbReference type="InterPro" id="IPR027417">
    <property type="entry name" value="P-loop_NTPase"/>
</dbReference>
<reference evidence="2 3" key="1">
    <citation type="submission" date="2019-01" db="EMBL/GenBank/DDBJ databases">
        <title>Sinorhodobacter populi sp. nov. isolated from the symptomatic bark tissue of Populus euramericana canker.</title>
        <authorList>
            <person name="Xu G."/>
        </authorList>
    </citation>
    <scope>NUCLEOTIDE SEQUENCE [LARGE SCALE GENOMIC DNA]</scope>
    <source>
        <strain evidence="2 3">SK2B-1</strain>
    </source>
</reference>
<evidence type="ECO:0000313" key="2">
    <source>
        <dbReference type="EMBL" id="RWR16053.1"/>
    </source>
</evidence>
<evidence type="ECO:0000313" key="3">
    <source>
        <dbReference type="Proteomes" id="UP000284476"/>
    </source>
</evidence>
<name>A0A443J6E2_9RHOB</name>
<comment type="caution">
    <text evidence="2">The sequence shown here is derived from an EMBL/GenBank/DDBJ whole genome shotgun (WGS) entry which is preliminary data.</text>
</comment>
<dbReference type="Proteomes" id="UP000284476">
    <property type="component" value="Unassembled WGS sequence"/>
</dbReference>
<dbReference type="RefSeq" id="WP_128210609.1">
    <property type="nucleotide sequence ID" value="NZ_JBHRSO010000035.1"/>
</dbReference>
<dbReference type="AntiFam" id="ANF00095">
    <property type="entry name" value="Shadow ORF (opposite ABC transporters)"/>
</dbReference>
<dbReference type="GO" id="GO:0043139">
    <property type="term" value="F:5'-3' DNA helicase activity"/>
    <property type="evidence" value="ECO:0007669"/>
    <property type="project" value="TreeGrafter"/>
</dbReference>
<proteinExistence type="predicted"/>
<organism evidence="2 3">
    <name type="scientific">Paenirhodobacter populi</name>
    <dbReference type="NCBI Taxonomy" id="2306993"/>
    <lineage>
        <taxon>Bacteria</taxon>
        <taxon>Pseudomonadati</taxon>
        <taxon>Pseudomonadota</taxon>
        <taxon>Alphaproteobacteria</taxon>
        <taxon>Rhodobacterales</taxon>
        <taxon>Rhodobacter group</taxon>
        <taxon>Paenirhodobacter</taxon>
    </lineage>
</organism>
<dbReference type="InterPro" id="IPR041677">
    <property type="entry name" value="DNA2/NAM7_AAA_11"/>
</dbReference>
<dbReference type="PANTHER" id="PTHR43788:SF8">
    <property type="entry name" value="DNA-BINDING PROTEIN SMUBP-2"/>
    <property type="match status" value="1"/>
</dbReference>
<dbReference type="PANTHER" id="PTHR43788">
    <property type="entry name" value="DNA2/NAM7 HELICASE FAMILY MEMBER"/>
    <property type="match status" value="1"/>
</dbReference>
<dbReference type="InterPro" id="IPR050534">
    <property type="entry name" value="Coronavir_polyprotein_1ab"/>
</dbReference>
<dbReference type="SUPFAM" id="SSF52540">
    <property type="entry name" value="P-loop containing nucleoside triphosphate hydrolases"/>
    <property type="match status" value="1"/>
</dbReference>
<dbReference type="AlphaFoldDB" id="A0A443J6E2"/>
<feature type="domain" description="DNA2/NAM7 helicase helicase" evidence="1">
    <location>
        <begin position="685"/>
        <end position="770"/>
    </location>
</feature>